<protein>
    <submittedName>
        <fullName evidence="4">HAT transposon superfamily protein</fullName>
    </submittedName>
</protein>
<name>A0AAD4IQ32_PERFH</name>
<dbReference type="InterPro" id="IPR012337">
    <property type="entry name" value="RNaseH-like_sf"/>
</dbReference>
<dbReference type="SUPFAM" id="SSF53098">
    <property type="entry name" value="Ribonuclease H-like"/>
    <property type="match status" value="1"/>
</dbReference>
<dbReference type="EMBL" id="SDAM02029540">
    <property type="protein sequence ID" value="KAH6756756.1"/>
    <property type="molecule type" value="Genomic_DNA"/>
</dbReference>
<feature type="region of interest" description="Disordered" evidence="1">
    <location>
        <begin position="687"/>
        <end position="728"/>
    </location>
</feature>
<dbReference type="Pfam" id="PF04937">
    <property type="entry name" value="DUF659"/>
    <property type="match status" value="1"/>
</dbReference>
<feature type="domain" description="DUF659" evidence="2">
    <location>
        <begin position="205"/>
        <end position="355"/>
    </location>
</feature>
<dbReference type="PANTHER" id="PTHR32166">
    <property type="entry name" value="OSJNBA0013A04.12 PROTEIN"/>
    <property type="match status" value="1"/>
</dbReference>
<dbReference type="PANTHER" id="PTHR32166:SF74">
    <property type="entry name" value="OS05G0256350 PROTEIN"/>
    <property type="match status" value="1"/>
</dbReference>
<dbReference type="InterPro" id="IPR008906">
    <property type="entry name" value="HATC_C_dom"/>
</dbReference>
<dbReference type="Pfam" id="PF05699">
    <property type="entry name" value="Dimer_Tnp_hAT"/>
    <property type="match status" value="1"/>
</dbReference>
<evidence type="ECO:0000313" key="5">
    <source>
        <dbReference type="Proteomes" id="UP001190926"/>
    </source>
</evidence>
<dbReference type="InterPro" id="IPR007021">
    <property type="entry name" value="DUF659"/>
</dbReference>
<accession>A0AAD4IQ32</accession>
<feature type="compositionally biased region" description="Acidic residues" evidence="1">
    <location>
        <begin position="711"/>
        <end position="728"/>
    </location>
</feature>
<sequence length="728" mass="83602">MATSSLASAAQSSDSEMALKRKSNDVGCNYCISVDAENMDKIQCIECGKKMSGEVYRIKERSTHIRGNVASSTKASKEDQELCKNAINEAKLKKKRKKYEDEELRSQVNIHNYLDEEDMKSPRGLSHMDKFASPISPDACSSSEKSKLRELNINEALSKQRSDVVKEYMSRWVYEADISFDSVELDSFKLMVEAIGQFGTGLVPPTRYEMTEPYLKKETDRTKDLLKRHEEEWKLNGCSIITNDWSDRKRRNIINLCVNSRLGSVFLSSKDFTHIAHTSEIIFGYVDNCIEEVGLDNVVQIVIGNAANNMGIAKLLKGKRPKIFWTSCAANTIDLMLESIAKQQRFQKIIDQAKTLTIFLYAHSNVLTLMRSHIKKKNIVRPGVTRFASTFLTLQSIHEKRVQLKTMFGSHEWEECNFSKSVEGKVAYTIVMSMDFWNGVTFCLQVFTPLIKVFRIVDGDRKPSMGFVYGEFVQAKEEIKIALNNLPKIYESIIEVIDAWIKDRLDSPLHLMAYVLNPFYHYKNPLLHLNKDISLGVLDCLDVLFPGDIDLQNIIMSEEFPKYREKKSIFGQALAEKACSLNDAKFDPVNWWSNFGAITPNLQRLAMKILSLASSSSCCERNWSEFEEVHTENINRLSSNQLNNYMFVRFNAILMSKQKREKDRNDVEVLLSHDSTHAQEWIVDGIDDDDVGDVEEHRSPTPKYRKIRELYEDDFESEDEEINENEDE</sequence>
<evidence type="ECO:0000259" key="3">
    <source>
        <dbReference type="Pfam" id="PF05699"/>
    </source>
</evidence>
<comment type="caution">
    <text evidence="4">The sequence shown here is derived from an EMBL/GenBank/DDBJ whole genome shotgun (WGS) entry which is preliminary data.</text>
</comment>
<dbReference type="Proteomes" id="UP001190926">
    <property type="component" value="Unassembled WGS sequence"/>
</dbReference>
<gene>
    <name evidence="4" type="ORF">C2S53_000846</name>
</gene>
<evidence type="ECO:0000259" key="2">
    <source>
        <dbReference type="Pfam" id="PF04937"/>
    </source>
</evidence>
<evidence type="ECO:0000256" key="1">
    <source>
        <dbReference type="SAM" id="MobiDB-lite"/>
    </source>
</evidence>
<feature type="domain" description="HAT C-terminal dimerisation" evidence="3">
    <location>
        <begin position="582"/>
        <end position="651"/>
    </location>
</feature>
<dbReference type="AlphaFoldDB" id="A0AAD4IQ32"/>
<evidence type="ECO:0000313" key="4">
    <source>
        <dbReference type="EMBL" id="KAH6756756.1"/>
    </source>
</evidence>
<keyword evidence="5" id="KW-1185">Reference proteome</keyword>
<dbReference type="GO" id="GO:0046983">
    <property type="term" value="F:protein dimerization activity"/>
    <property type="evidence" value="ECO:0007669"/>
    <property type="project" value="InterPro"/>
</dbReference>
<reference evidence="4 5" key="1">
    <citation type="journal article" date="2021" name="Nat. Commun.">
        <title>Incipient diploidization of the medicinal plant Perilla within 10,000 years.</title>
        <authorList>
            <person name="Zhang Y."/>
            <person name="Shen Q."/>
            <person name="Leng L."/>
            <person name="Zhang D."/>
            <person name="Chen S."/>
            <person name="Shi Y."/>
            <person name="Ning Z."/>
            <person name="Chen S."/>
        </authorList>
    </citation>
    <scope>NUCLEOTIDE SEQUENCE [LARGE SCALE GENOMIC DNA]</scope>
    <source>
        <strain evidence="5">cv. PC099</strain>
    </source>
</reference>
<organism evidence="4 5">
    <name type="scientific">Perilla frutescens var. hirtella</name>
    <name type="common">Perilla citriodora</name>
    <name type="synonym">Perilla setoyensis</name>
    <dbReference type="NCBI Taxonomy" id="608512"/>
    <lineage>
        <taxon>Eukaryota</taxon>
        <taxon>Viridiplantae</taxon>
        <taxon>Streptophyta</taxon>
        <taxon>Embryophyta</taxon>
        <taxon>Tracheophyta</taxon>
        <taxon>Spermatophyta</taxon>
        <taxon>Magnoliopsida</taxon>
        <taxon>eudicotyledons</taxon>
        <taxon>Gunneridae</taxon>
        <taxon>Pentapetalae</taxon>
        <taxon>asterids</taxon>
        <taxon>lamiids</taxon>
        <taxon>Lamiales</taxon>
        <taxon>Lamiaceae</taxon>
        <taxon>Nepetoideae</taxon>
        <taxon>Elsholtzieae</taxon>
        <taxon>Perilla</taxon>
    </lineage>
</organism>
<proteinExistence type="predicted"/>